<dbReference type="RefSeq" id="WP_200612552.1">
    <property type="nucleotide sequence ID" value="NZ_JAEHHL010000011.1"/>
</dbReference>
<dbReference type="PROSITE" id="PS50206">
    <property type="entry name" value="RHODANESE_3"/>
    <property type="match status" value="1"/>
</dbReference>
<feature type="chain" id="PRO_5035183654" evidence="1">
    <location>
        <begin position="25"/>
        <end position="186"/>
    </location>
</feature>
<reference evidence="3" key="1">
    <citation type="submission" date="2020-12" db="EMBL/GenBank/DDBJ databases">
        <title>Bacterial taxonomy.</title>
        <authorList>
            <person name="Pan X."/>
        </authorList>
    </citation>
    <scope>NUCLEOTIDE SEQUENCE</scope>
    <source>
        <strain evidence="3">M0105</strain>
    </source>
</reference>
<evidence type="ECO:0000313" key="4">
    <source>
        <dbReference type="Proteomes" id="UP000655420"/>
    </source>
</evidence>
<feature type="signal peptide" evidence="1">
    <location>
        <begin position="1"/>
        <end position="24"/>
    </location>
</feature>
<dbReference type="Proteomes" id="UP000655420">
    <property type="component" value="Unassembled WGS sequence"/>
</dbReference>
<protein>
    <submittedName>
        <fullName evidence="3">PQQ-dependent catabolism-associated CXXCW motif protein</fullName>
    </submittedName>
</protein>
<evidence type="ECO:0000259" key="2">
    <source>
        <dbReference type="PROSITE" id="PS50206"/>
    </source>
</evidence>
<dbReference type="InterPro" id="IPR036873">
    <property type="entry name" value="Rhodanese-like_dom_sf"/>
</dbReference>
<dbReference type="InterPro" id="IPR022376">
    <property type="entry name" value="PQQ_CXXCW"/>
</dbReference>
<dbReference type="Gene3D" id="3.40.250.10">
    <property type="entry name" value="Rhodanese-like domain"/>
    <property type="match status" value="1"/>
</dbReference>
<dbReference type="InterPro" id="IPR001763">
    <property type="entry name" value="Rhodanese-like_dom"/>
</dbReference>
<proteinExistence type="predicted"/>
<dbReference type="NCBIfam" id="TIGR03865">
    <property type="entry name" value="PQQ_CXXCW"/>
    <property type="match status" value="1"/>
</dbReference>
<keyword evidence="4" id="KW-1185">Reference proteome</keyword>
<name>A0A8J7M9K9_9RHOB</name>
<feature type="domain" description="Rhodanese" evidence="2">
    <location>
        <begin position="96"/>
        <end position="180"/>
    </location>
</feature>
<organism evidence="3 4">
    <name type="scientific">Thermohalobaculum xanthum</name>
    <dbReference type="NCBI Taxonomy" id="2753746"/>
    <lineage>
        <taxon>Bacteria</taxon>
        <taxon>Pseudomonadati</taxon>
        <taxon>Pseudomonadota</taxon>
        <taxon>Alphaproteobacteria</taxon>
        <taxon>Rhodobacterales</taxon>
        <taxon>Paracoccaceae</taxon>
        <taxon>Thermohalobaculum</taxon>
    </lineage>
</organism>
<comment type="caution">
    <text evidence="3">The sequence shown here is derived from an EMBL/GenBank/DDBJ whole genome shotgun (WGS) entry which is preliminary data.</text>
</comment>
<gene>
    <name evidence="3" type="ORF">H0I76_16790</name>
</gene>
<dbReference type="EMBL" id="JAEHHL010000011">
    <property type="protein sequence ID" value="MBK0400859.1"/>
    <property type="molecule type" value="Genomic_DNA"/>
</dbReference>
<dbReference type="AlphaFoldDB" id="A0A8J7M9K9"/>
<accession>A0A8J7M9K9</accession>
<dbReference type="CDD" id="cd00158">
    <property type="entry name" value="RHOD"/>
    <property type="match status" value="1"/>
</dbReference>
<evidence type="ECO:0000313" key="3">
    <source>
        <dbReference type="EMBL" id="MBK0400859.1"/>
    </source>
</evidence>
<keyword evidence="1" id="KW-0732">Signal</keyword>
<evidence type="ECO:0000256" key="1">
    <source>
        <dbReference type="SAM" id="SignalP"/>
    </source>
</evidence>
<sequence>MIAGPARALATWLAIAMLAAVARAGDVVPEPEGYREDQFRAPVPATLEGGTVLDTEAAFALWRAGEAVFIDVLPRAPKPANLPAGTIWRDKPRMSIPGTIWLPNVGYGGLAPETDTYFRAGLDRATGGDKARPLVFFCLAECWMSWNAAKRAIREYGYRAVSWYPDGTDGWAFDAHPLEEVVPAEP</sequence>
<dbReference type="SUPFAM" id="SSF52821">
    <property type="entry name" value="Rhodanese/Cell cycle control phosphatase"/>
    <property type="match status" value="1"/>
</dbReference>